<dbReference type="InterPro" id="IPR008979">
    <property type="entry name" value="Galactose-bd-like_sf"/>
</dbReference>
<dbReference type="GO" id="GO:0010185">
    <property type="term" value="P:regulation of cellular defense response"/>
    <property type="evidence" value="ECO:0007669"/>
    <property type="project" value="UniProtKB-ARBA"/>
</dbReference>
<evidence type="ECO:0000256" key="7">
    <source>
        <dbReference type="ARBA" id="ARBA00023157"/>
    </source>
</evidence>
<dbReference type="InterPro" id="IPR051941">
    <property type="entry name" value="BG_Antigen-Binding_Lectin"/>
</dbReference>
<dbReference type="GO" id="GO:0001868">
    <property type="term" value="P:regulation of complement activation, lectin pathway"/>
    <property type="evidence" value="ECO:0007669"/>
    <property type="project" value="UniProtKB-ARBA"/>
</dbReference>
<keyword evidence="5" id="KW-0430">Lectin</keyword>
<name>A0AAV4FBY9_9GAST</name>
<dbReference type="InterPro" id="IPR006585">
    <property type="entry name" value="FTP1"/>
</dbReference>
<comment type="function">
    <text evidence="1">Acts as a defensive agent. Recognizes blood group fucosylated oligosaccharides including A, B, H and Lewis B-type antigens. Does not recognize Lewis A antigen and has low affinity for monovalent haptens.</text>
</comment>
<dbReference type="AlphaFoldDB" id="A0AAV4FBY9"/>
<evidence type="ECO:0000256" key="6">
    <source>
        <dbReference type="ARBA" id="ARBA00022837"/>
    </source>
</evidence>
<dbReference type="SMART" id="SM00607">
    <property type="entry name" value="FTP"/>
    <property type="match status" value="1"/>
</dbReference>
<feature type="domain" description="Fucolectin tachylectin-4 pentraxin-1" evidence="8">
    <location>
        <begin position="35"/>
        <end position="194"/>
    </location>
</feature>
<keyword evidence="10" id="KW-1185">Reference proteome</keyword>
<evidence type="ECO:0000256" key="4">
    <source>
        <dbReference type="ARBA" id="ARBA00022723"/>
    </source>
</evidence>
<evidence type="ECO:0000259" key="8">
    <source>
        <dbReference type="SMART" id="SM00607"/>
    </source>
</evidence>
<evidence type="ECO:0000313" key="10">
    <source>
        <dbReference type="Proteomes" id="UP000762676"/>
    </source>
</evidence>
<protein>
    <submittedName>
        <fullName evidence="9">Fucolectin-like</fullName>
    </submittedName>
</protein>
<dbReference type="GO" id="GO:0042806">
    <property type="term" value="F:fucose binding"/>
    <property type="evidence" value="ECO:0007669"/>
    <property type="project" value="UniProtKB-ARBA"/>
</dbReference>
<keyword evidence="4" id="KW-0479">Metal-binding</keyword>
<evidence type="ECO:0000256" key="5">
    <source>
        <dbReference type="ARBA" id="ARBA00022734"/>
    </source>
</evidence>
<gene>
    <name evidence="9" type="ORF">ElyMa_003793400</name>
</gene>
<dbReference type="Proteomes" id="UP000762676">
    <property type="component" value="Unassembled WGS sequence"/>
</dbReference>
<evidence type="ECO:0000256" key="3">
    <source>
        <dbReference type="ARBA" id="ARBA00011233"/>
    </source>
</evidence>
<keyword evidence="6" id="KW-0106">Calcium</keyword>
<dbReference type="GO" id="GO:0046872">
    <property type="term" value="F:metal ion binding"/>
    <property type="evidence" value="ECO:0007669"/>
    <property type="project" value="UniProtKB-KW"/>
</dbReference>
<comment type="similarity">
    <text evidence="2">Belongs to the fucolectin family.</text>
</comment>
<evidence type="ECO:0000256" key="1">
    <source>
        <dbReference type="ARBA" id="ARBA00002219"/>
    </source>
</evidence>
<evidence type="ECO:0000313" key="9">
    <source>
        <dbReference type="EMBL" id="GFR70737.1"/>
    </source>
</evidence>
<comment type="caution">
    <text evidence="9">The sequence shown here is derived from an EMBL/GenBank/DDBJ whole genome shotgun (WGS) entry which is preliminary data.</text>
</comment>
<dbReference type="Gene3D" id="2.60.120.260">
    <property type="entry name" value="Galactose-binding domain-like"/>
    <property type="match status" value="1"/>
</dbReference>
<comment type="subunit">
    <text evidence="3">Homotrimer.</text>
</comment>
<evidence type="ECO:0000256" key="2">
    <source>
        <dbReference type="ARBA" id="ARBA00010147"/>
    </source>
</evidence>
<dbReference type="PANTHER" id="PTHR45713">
    <property type="entry name" value="FTP DOMAIN-CONTAINING PROTEIN"/>
    <property type="match status" value="1"/>
</dbReference>
<dbReference type="SUPFAM" id="SSF49785">
    <property type="entry name" value="Galactose-binding domain-like"/>
    <property type="match status" value="1"/>
</dbReference>
<organism evidence="9 10">
    <name type="scientific">Elysia marginata</name>
    <dbReference type="NCBI Taxonomy" id="1093978"/>
    <lineage>
        <taxon>Eukaryota</taxon>
        <taxon>Metazoa</taxon>
        <taxon>Spiralia</taxon>
        <taxon>Lophotrochozoa</taxon>
        <taxon>Mollusca</taxon>
        <taxon>Gastropoda</taxon>
        <taxon>Heterobranchia</taxon>
        <taxon>Euthyneura</taxon>
        <taxon>Panpulmonata</taxon>
        <taxon>Sacoglossa</taxon>
        <taxon>Placobranchoidea</taxon>
        <taxon>Plakobranchidae</taxon>
        <taxon>Elysia</taxon>
    </lineage>
</organism>
<dbReference type="PANTHER" id="PTHR45713:SF15">
    <property type="entry name" value="F5_8 TYPE C DOMAIN-CONTAINING PROTEIN"/>
    <property type="match status" value="1"/>
</dbReference>
<dbReference type="EMBL" id="BMAT01007760">
    <property type="protein sequence ID" value="GFR70737.1"/>
    <property type="molecule type" value="Genomic_DNA"/>
</dbReference>
<proteinExistence type="inferred from homology"/>
<reference evidence="9 10" key="1">
    <citation type="journal article" date="2021" name="Elife">
        <title>Chloroplast acquisition without the gene transfer in kleptoplastic sea slugs, Plakobranchus ocellatus.</title>
        <authorList>
            <person name="Maeda T."/>
            <person name="Takahashi S."/>
            <person name="Yoshida T."/>
            <person name="Shimamura S."/>
            <person name="Takaki Y."/>
            <person name="Nagai Y."/>
            <person name="Toyoda A."/>
            <person name="Suzuki Y."/>
            <person name="Arimoto A."/>
            <person name="Ishii H."/>
            <person name="Satoh N."/>
            <person name="Nishiyama T."/>
            <person name="Hasebe M."/>
            <person name="Maruyama T."/>
            <person name="Minagawa J."/>
            <person name="Obokata J."/>
            <person name="Shigenobu S."/>
        </authorList>
    </citation>
    <scope>NUCLEOTIDE SEQUENCE [LARGE SCALE GENOMIC DNA]</scope>
</reference>
<accession>A0AAV4FBY9</accession>
<keyword evidence="7" id="KW-1015">Disulfide bond</keyword>
<sequence length="379" mass="41416">MSKMFLHAKRPSIVVHYVVQCCIILHSVAMPSSPYPNVALKMATAQGTNTISEDDKHADLNIGGSSLAVDGLDSTEQDNCARTNVGTLQWWLVDLGTVQLVHGASILNTMTPSDQLQVFTVEIFEEDPRSDVDFPYVNGKVCASRSNPVPAGEWAELACDQSVPVAGRYVMVVKNDGQYLMLCEVQVYATLLTSQLAFRPYSGLRPLTEPEEEIGVFSSPSHCALAILLRPDVDAFCFNLATGLCIGRNSAPGAAIIRHYLYDERWIDFDKIYAFPSEPSLPPIAGSAEIDNGSDLSGVFSCNIIFSQTPNELMVKVETLSADDHNVITPIAIGNMGFAADDWLMGRASSSAIMDFLRYRPRPPERARSSLTLVCRTQS</sequence>